<dbReference type="CDD" id="cd04511">
    <property type="entry name" value="NUDIX_Hydrolase"/>
    <property type="match status" value="1"/>
</dbReference>
<dbReference type="InterPro" id="IPR000086">
    <property type="entry name" value="NUDIX_hydrolase_dom"/>
</dbReference>
<name>A0A853FTW9_9BURK</name>
<dbReference type="Pfam" id="PF00293">
    <property type="entry name" value="NUDIX"/>
    <property type="match status" value="1"/>
</dbReference>
<protein>
    <submittedName>
        <fullName evidence="6">NUDIX hydrolase</fullName>
    </submittedName>
</protein>
<dbReference type="Gene3D" id="3.90.79.10">
    <property type="entry name" value="Nucleoside Triphosphate Pyrophosphohydrolase"/>
    <property type="match status" value="1"/>
</dbReference>
<organism evidence="6 7">
    <name type="scientific">Parapusillimonas granuli</name>
    <dbReference type="NCBI Taxonomy" id="380911"/>
    <lineage>
        <taxon>Bacteria</taxon>
        <taxon>Pseudomonadati</taxon>
        <taxon>Pseudomonadota</taxon>
        <taxon>Betaproteobacteria</taxon>
        <taxon>Burkholderiales</taxon>
        <taxon>Alcaligenaceae</taxon>
        <taxon>Parapusillimonas</taxon>
    </lineage>
</organism>
<comment type="similarity">
    <text evidence="4">Belongs to the Nudix hydrolase family.</text>
</comment>
<dbReference type="InterPro" id="IPR015797">
    <property type="entry name" value="NUDIX_hydrolase-like_dom_sf"/>
</dbReference>
<evidence type="ECO:0000256" key="4">
    <source>
        <dbReference type="RuleBase" id="RU003476"/>
    </source>
</evidence>
<proteinExistence type="inferred from homology"/>
<dbReference type="SUPFAM" id="SSF55811">
    <property type="entry name" value="Nudix"/>
    <property type="match status" value="1"/>
</dbReference>
<evidence type="ECO:0000313" key="7">
    <source>
        <dbReference type="Proteomes" id="UP000559809"/>
    </source>
</evidence>
<dbReference type="EMBL" id="JACCEM010000004">
    <property type="protein sequence ID" value="NYT49375.1"/>
    <property type="molecule type" value="Genomic_DNA"/>
</dbReference>
<dbReference type="Pfam" id="PF14803">
    <property type="entry name" value="Zn_ribbon_Nudix"/>
    <property type="match status" value="1"/>
</dbReference>
<evidence type="ECO:0000256" key="3">
    <source>
        <dbReference type="ARBA" id="ARBA00022842"/>
    </source>
</evidence>
<keyword evidence="2 4" id="KW-0378">Hydrolase</keyword>
<gene>
    <name evidence="6" type="ORF">H0A72_08655</name>
</gene>
<dbReference type="PROSITE" id="PS00893">
    <property type="entry name" value="NUDIX_BOX"/>
    <property type="match status" value="1"/>
</dbReference>
<feature type="domain" description="Nudix hydrolase" evidence="5">
    <location>
        <begin position="51"/>
        <end position="174"/>
    </location>
</feature>
<evidence type="ECO:0000256" key="1">
    <source>
        <dbReference type="ARBA" id="ARBA00001946"/>
    </source>
</evidence>
<comment type="cofactor">
    <cofactor evidence="1">
        <name>Mg(2+)</name>
        <dbReference type="ChEBI" id="CHEBI:18420"/>
    </cofactor>
</comment>
<dbReference type="PANTHER" id="PTHR43222">
    <property type="entry name" value="NUDIX HYDROLASE 23"/>
    <property type="match status" value="1"/>
</dbReference>
<dbReference type="InterPro" id="IPR020084">
    <property type="entry name" value="NUDIX_hydrolase_CS"/>
</dbReference>
<sequence>MISQAPAFYFPAPRTQKFCSQCGTPITQRIPPDDNRVRDVCDNCGAVHYQNPRNVVGVLPVWGDKILLCRRAIEPRYNKWTLPAGFMELGETSAQGAMRETQEEAGAQIELGPLYTVIDVPHAEQVHLFYLAKVISEELFPGPESLEAGFFAIDEIPWGELAFRTVITTLEHYVEDRKRGVFPVHHYDIPVPYPKQ</sequence>
<accession>A0A853FTW9</accession>
<evidence type="ECO:0000313" key="6">
    <source>
        <dbReference type="EMBL" id="NYT49375.1"/>
    </source>
</evidence>
<dbReference type="InterPro" id="IPR029401">
    <property type="entry name" value="Nudix_N"/>
</dbReference>
<dbReference type="GO" id="GO:0016787">
    <property type="term" value="F:hydrolase activity"/>
    <property type="evidence" value="ECO:0007669"/>
    <property type="project" value="UniProtKB-KW"/>
</dbReference>
<keyword evidence="7" id="KW-1185">Reference proteome</keyword>
<dbReference type="PROSITE" id="PS51462">
    <property type="entry name" value="NUDIX"/>
    <property type="match status" value="1"/>
</dbReference>
<dbReference type="Gene3D" id="2.20.70.10">
    <property type="match status" value="1"/>
</dbReference>
<dbReference type="AlphaFoldDB" id="A0A853FTW9"/>
<keyword evidence="3" id="KW-0460">Magnesium</keyword>
<dbReference type="RefSeq" id="WP_180154673.1">
    <property type="nucleotide sequence ID" value="NZ_JACCEM010000004.1"/>
</dbReference>
<dbReference type="PANTHER" id="PTHR43222:SF2">
    <property type="entry name" value="NUDIX HYDROLASE 23, CHLOROPLASTIC"/>
    <property type="match status" value="1"/>
</dbReference>
<reference evidence="6 7" key="1">
    <citation type="submission" date="2020-07" db="EMBL/GenBank/DDBJ databases">
        <title>Taxonomic revisions and descriptions of new bacterial species based on genomic comparisons in the high-G+C-content subgroup of the family Alcaligenaceae.</title>
        <authorList>
            <person name="Szabo A."/>
            <person name="Felfoldi T."/>
        </authorList>
    </citation>
    <scope>NUCLEOTIDE SEQUENCE [LARGE SCALE GENOMIC DNA]</scope>
    <source>
        <strain evidence="6 7">LMG 24012</strain>
    </source>
</reference>
<dbReference type="PRINTS" id="PR00502">
    <property type="entry name" value="NUDIXFAMILY"/>
</dbReference>
<evidence type="ECO:0000256" key="2">
    <source>
        <dbReference type="ARBA" id="ARBA00022801"/>
    </source>
</evidence>
<dbReference type="Proteomes" id="UP000559809">
    <property type="component" value="Unassembled WGS sequence"/>
</dbReference>
<dbReference type="InterPro" id="IPR020476">
    <property type="entry name" value="Nudix_hydrolase"/>
</dbReference>
<comment type="caution">
    <text evidence="6">The sequence shown here is derived from an EMBL/GenBank/DDBJ whole genome shotgun (WGS) entry which is preliminary data.</text>
</comment>
<evidence type="ECO:0000259" key="5">
    <source>
        <dbReference type="PROSITE" id="PS51462"/>
    </source>
</evidence>